<feature type="signal peptide" evidence="1">
    <location>
        <begin position="1"/>
        <end position="20"/>
    </location>
</feature>
<dbReference type="Proteomes" id="UP000473278">
    <property type="component" value="Unassembled WGS sequence"/>
</dbReference>
<keyword evidence="1" id="KW-0732">Signal</keyword>
<keyword evidence="3" id="KW-1185">Reference proteome</keyword>
<protein>
    <submittedName>
        <fullName evidence="2">Cadherin repeat domain-containing protein</fullName>
    </submittedName>
</protein>
<name>A0A6M1TAG4_9BACT</name>
<evidence type="ECO:0000313" key="3">
    <source>
        <dbReference type="Proteomes" id="UP000473278"/>
    </source>
</evidence>
<gene>
    <name evidence="2" type="ORF">G3570_10945</name>
</gene>
<evidence type="ECO:0000256" key="1">
    <source>
        <dbReference type="SAM" id="SignalP"/>
    </source>
</evidence>
<dbReference type="Pfam" id="PF05345">
    <property type="entry name" value="He_PIG"/>
    <property type="match status" value="1"/>
</dbReference>
<dbReference type="Gene3D" id="2.60.40.10">
    <property type="entry name" value="Immunoglobulins"/>
    <property type="match status" value="1"/>
</dbReference>
<dbReference type="GO" id="GO:0016020">
    <property type="term" value="C:membrane"/>
    <property type="evidence" value="ECO:0007669"/>
    <property type="project" value="InterPro"/>
</dbReference>
<comment type="caution">
    <text evidence="2">The sequence shown here is derived from an EMBL/GenBank/DDBJ whole genome shotgun (WGS) entry which is preliminary data.</text>
</comment>
<dbReference type="AlphaFoldDB" id="A0A6M1TAG4"/>
<dbReference type="GO" id="GO:0005509">
    <property type="term" value="F:calcium ion binding"/>
    <property type="evidence" value="ECO:0007669"/>
    <property type="project" value="InterPro"/>
</dbReference>
<evidence type="ECO:0000313" key="2">
    <source>
        <dbReference type="EMBL" id="NGP77153.1"/>
    </source>
</evidence>
<organism evidence="2 3">
    <name type="scientific">Halalkalibaculum roseum</name>
    <dbReference type="NCBI Taxonomy" id="2709311"/>
    <lineage>
        <taxon>Bacteria</taxon>
        <taxon>Pseudomonadati</taxon>
        <taxon>Balneolota</taxon>
        <taxon>Balneolia</taxon>
        <taxon>Balneolales</taxon>
        <taxon>Balneolaceae</taxon>
        <taxon>Halalkalibaculum</taxon>
    </lineage>
</organism>
<feature type="chain" id="PRO_5026657827" evidence="1">
    <location>
        <begin position="21"/>
        <end position="517"/>
    </location>
</feature>
<reference evidence="2 3" key="1">
    <citation type="submission" date="2020-02" db="EMBL/GenBank/DDBJ databases">
        <title>Balneolaceae bacterium YR4-1, complete genome.</title>
        <authorList>
            <person name="Li Y."/>
            <person name="Wu S."/>
        </authorList>
    </citation>
    <scope>NUCLEOTIDE SEQUENCE [LARGE SCALE GENOMIC DNA]</scope>
    <source>
        <strain evidence="2 3">YR4-1</strain>
    </source>
</reference>
<dbReference type="SUPFAM" id="SSF49313">
    <property type="entry name" value="Cadherin-like"/>
    <property type="match status" value="2"/>
</dbReference>
<dbReference type="RefSeq" id="WP_165142224.1">
    <property type="nucleotide sequence ID" value="NZ_JAALLT010000003.1"/>
</dbReference>
<sequence>MISKRILSITLLLIFGTLLAAQGQPSLTKDYTTTMEIPSVIAMESSPAHLYVLSNSEGMVVFRAHNDSLQWLYSSTGMEQRGNRVTADIRFAYLFGYNRRLTVLEPTSVLGVYSSTLLPEKPLDAQRIEQKLYLALGSGGLARISLRNPASVDSTAEVMATQNLQGENIIDLEGTDNQLFVLSNENKLYVFQSGENGITLSRELSLLRNMDRIFLLNQNLIGSDKDGNIYEINREGDLSKLGSIGEEIQKIRIWKDWLIIKGTSNRIWTSYQNRAPVLWKDDADAGNYFTVTKDQFWLSEYNQISRIVAGQPAVASNATENSPALPSTINMKPVNDQVVPYPKPLLLDLELEGNIPAEQIQYAYQSDIQSAKIRSNGFYWQPKADDVGEHRFKVVATASNGATDSTTFSVDVRSFNAPPRFAPLRPISIPVGESFTLPIKATDPDGMHQDLVRYLGVDLPEGATVNEQTGEFSWTPTARQVGENNFRVIATDQYGAASSVDITIRVVNAQRGSENGN</sequence>
<dbReference type="EMBL" id="JAALLT010000003">
    <property type="protein sequence ID" value="NGP77153.1"/>
    <property type="molecule type" value="Genomic_DNA"/>
</dbReference>
<proteinExistence type="predicted"/>
<accession>A0A6M1TAG4</accession>
<dbReference type="InterPro" id="IPR013783">
    <property type="entry name" value="Ig-like_fold"/>
</dbReference>
<dbReference type="InterPro" id="IPR015919">
    <property type="entry name" value="Cadherin-like_sf"/>
</dbReference>